<evidence type="ECO:0008006" key="4">
    <source>
        <dbReference type="Google" id="ProtNLM"/>
    </source>
</evidence>
<evidence type="ECO:0000313" key="3">
    <source>
        <dbReference type="Proteomes" id="UP001500851"/>
    </source>
</evidence>
<keyword evidence="3" id="KW-1185">Reference proteome</keyword>
<dbReference type="InterPro" id="IPR005325">
    <property type="entry name" value="DUF308_memb"/>
</dbReference>
<dbReference type="RefSeq" id="WP_344029224.1">
    <property type="nucleotide sequence ID" value="NZ_BAAAOB010000001.1"/>
</dbReference>
<keyword evidence="1" id="KW-0812">Transmembrane</keyword>
<keyword evidence="1" id="KW-1133">Transmembrane helix</keyword>
<proteinExistence type="predicted"/>
<comment type="caution">
    <text evidence="2">The sequence shown here is derived from an EMBL/GenBank/DDBJ whole genome shotgun (WGS) entry which is preliminary data.</text>
</comment>
<reference evidence="2 3" key="1">
    <citation type="journal article" date="2019" name="Int. J. Syst. Evol. Microbiol.">
        <title>The Global Catalogue of Microorganisms (GCM) 10K type strain sequencing project: providing services to taxonomists for standard genome sequencing and annotation.</title>
        <authorList>
            <consortium name="The Broad Institute Genomics Platform"/>
            <consortium name="The Broad Institute Genome Sequencing Center for Infectious Disease"/>
            <person name="Wu L."/>
            <person name="Ma J."/>
        </authorList>
    </citation>
    <scope>NUCLEOTIDE SEQUENCE [LARGE SCALE GENOMIC DNA]</scope>
    <source>
        <strain evidence="2 3">JCM 14736</strain>
    </source>
</reference>
<accession>A0ABN2L9K7</accession>
<feature type="transmembrane region" description="Helical" evidence="1">
    <location>
        <begin position="98"/>
        <end position="119"/>
    </location>
</feature>
<dbReference type="Proteomes" id="UP001500851">
    <property type="component" value="Unassembled WGS sequence"/>
</dbReference>
<feature type="transmembrane region" description="Helical" evidence="1">
    <location>
        <begin position="152"/>
        <end position="175"/>
    </location>
</feature>
<protein>
    <recommendedName>
        <fullName evidence="4">Acid-resistance membrane protein</fullName>
    </recommendedName>
</protein>
<dbReference type="Pfam" id="PF03729">
    <property type="entry name" value="DUF308"/>
    <property type="match status" value="3"/>
</dbReference>
<keyword evidence="1" id="KW-0472">Membrane</keyword>
<sequence>MTWEVVPESTGPRVETRRFPWWILLVVGILVTAAGVGLLFWPFIAASWFLVVVLGSALIANGLAILVRRPSGGAVAAGIVLVAGGVLAMVFSDFTVTALVTFVGVSVLFVGAFWLILAIRAGGRSGLVLMPAILAILAGVVTLVWPDFALKFVAVIAGIFTLFIGISLILSATALRRLLATGTR</sequence>
<dbReference type="EMBL" id="BAAAOB010000001">
    <property type="protein sequence ID" value="GAA1780284.1"/>
    <property type="molecule type" value="Genomic_DNA"/>
</dbReference>
<organism evidence="2 3">
    <name type="scientific">Leucobacter iarius</name>
    <dbReference type="NCBI Taxonomy" id="333963"/>
    <lineage>
        <taxon>Bacteria</taxon>
        <taxon>Bacillati</taxon>
        <taxon>Actinomycetota</taxon>
        <taxon>Actinomycetes</taxon>
        <taxon>Micrococcales</taxon>
        <taxon>Microbacteriaceae</taxon>
        <taxon>Leucobacter</taxon>
    </lineage>
</organism>
<name>A0ABN2L9K7_9MICO</name>
<gene>
    <name evidence="2" type="ORF">GCM10009768_06470</name>
</gene>
<evidence type="ECO:0000313" key="2">
    <source>
        <dbReference type="EMBL" id="GAA1780284.1"/>
    </source>
</evidence>
<evidence type="ECO:0000256" key="1">
    <source>
        <dbReference type="SAM" id="Phobius"/>
    </source>
</evidence>
<feature type="transmembrane region" description="Helical" evidence="1">
    <location>
        <begin position="74"/>
        <end position="92"/>
    </location>
</feature>
<feature type="transmembrane region" description="Helical" evidence="1">
    <location>
        <begin position="126"/>
        <end position="146"/>
    </location>
</feature>
<feature type="transmembrane region" description="Helical" evidence="1">
    <location>
        <begin position="47"/>
        <end position="67"/>
    </location>
</feature>
<feature type="transmembrane region" description="Helical" evidence="1">
    <location>
        <begin position="21"/>
        <end position="41"/>
    </location>
</feature>